<dbReference type="AlphaFoldDB" id="A0A1Y1S2X3"/>
<name>A0A1Y1S2X3_9SPIO</name>
<organism evidence="2 3">
    <name type="scientific">Marispirochaeta aestuarii</name>
    <dbReference type="NCBI Taxonomy" id="1963862"/>
    <lineage>
        <taxon>Bacteria</taxon>
        <taxon>Pseudomonadati</taxon>
        <taxon>Spirochaetota</taxon>
        <taxon>Spirochaetia</taxon>
        <taxon>Spirochaetales</taxon>
        <taxon>Spirochaetaceae</taxon>
        <taxon>Marispirochaeta</taxon>
    </lineage>
</organism>
<keyword evidence="3" id="KW-1185">Reference proteome</keyword>
<evidence type="ECO:0000259" key="1">
    <source>
        <dbReference type="Pfam" id="PF07969"/>
    </source>
</evidence>
<dbReference type="RefSeq" id="WP_083047350.1">
    <property type="nucleotide sequence ID" value="NZ_MWQY01000001.1"/>
</dbReference>
<dbReference type="Pfam" id="PF07969">
    <property type="entry name" value="Amidohydro_3"/>
    <property type="match status" value="1"/>
</dbReference>
<dbReference type="EMBL" id="MWQY01000001">
    <property type="protein sequence ID" value="ORC38330.1"/>
    <property type="molecule type" value="Genomic_DNA"/>
</dbReference>
<evidence type="ECO:0000313" key="3">
    <source>
        <dbReference type="Proteomes" id="UP000192343"/>
    </source>
</evidence>
<dbReference type="InterPro" id="IPR013108">
    <property type="entry name" value="Amidohydro_3"/>
</dbReference>
<feature type="domain" description="Amidohydrolase 3" evidence="1">
    <location>
        <begin position="48"/>
        <end position="485"/>
    </location>
</feature>
<dbReference type="PANTHER" id="PTHR22642:SF2">
    <property type="entry name" value="PROTEIN LONG AFTER FAR-RED 3"/>
    <property type="match status" value="1"/>
</dbReference>
<dbReference type="InterPro" id="IPR011059">
    <property type="entry name" value="Metal-dep_hydrolase_composite"/>
</dbReference>
<dbReference type="GO" id="GO:0016810">
    <property type="term" value="F:hydrolase activity, acting on carbon-nitrogen (but not peptide) bonds"/>
    <property type="evidence" value="ECO:0007669"/>
    <property type="project" value="InterPro"/>
</dbReference>
<protein>
    <recommendedName>
        <fullName evidence="1">Amidohydrolase 3 domain-containing protein</fullName>
    </recommendedName>
</protein>
<dbReference type="PANTHER" id="PTHR22642">
    <property type="entry name" value="IMIDAZOLONEPROPIONASE"/>
    <property type="match status" value="1"/>
</dbReference>
<sequence length="493" mass="54086">MRLFTNARFCSMEAPDDHYDALLEKGGSILRLYRRSGEIPADLHAERIDLDGAWVYPGFTDTHTHSFDGGLYSLCLDLGGCSSLRQVIEALAGVRPLGGLAFAWNLDVHRIREGRFPNLTELDRAVPDIPLIVKRVDGHSCMVNSAALRAVPWKSGSAPQLLPLTRELSREASAWFQSMVDEEGILSAYDAASRIALKAGLTRVHTMVGDGESDPRHFVLLRDNLERFDVDFVPYPQISNVNRALELGSPRVGGCLLSDGSIGSHTAALNAPYADQPESRGTLYRDQDFWYRFVREAHREGLQACVHAIGEAAVEQIAGVLRRVYDEDPKALHHQIIHCEMVSDRSLELLEGLPAAAPVQPAFDALWGGEGGLYEKHLGKEGRARCNRYASLARAGVLLTGGSDWYITPLDPLGGIRAATRLSNPAERLSPFEAIRLYTVNAAKLTASDDRQGYLREGYECDLSIVSGPGEGEKSAVKGVVKEGKLLFLRGRT</sequence>
<evidence type="ECO:0000313" key="2">
    <source>
        <dbReference type="EMBL" id="ORC38330.1"/>
    </source>
</evidence>
<dbReference type="Proteomes" id="UP000192343">
    <property type="component" value="Unassembled WGS sequence"/>
</dbReference>
<dbReference type="OrthoDB" id="9767366at2"/>
<dbReference type="SUPFAM" id="SSF51556">
    <property type="entry name" value="Metallo-dependent hydrolases"/>
    <property type="match status" value="1"/>
</dbReference>
<gene>
    <name evidence="2" type="ORF">B4O97_00815</name>
</gene>
<accession>A0A1Y1S2X3</accession>
<dbReference type="SUPFAM" id="SSF51338">
    <property type="entry name" value="Composite domain of metallo-dependent hydrolases"/>
    <property type="match status" value="1"/>
</dbReference>
<dbReference type="Gene3D" id="2.30.40.10">
    <property type="entry name" value="Urease, subunit C, domain 1"/>
    <property type="match status" value="1"/>
</dbReference>
<dbReference type="InterPro" id="IPR032466">
    <property type="entry name" value="Metal_Hydrolase"/>
</dbReference>
<dbReference type="Gene3D" id="3.20.20.140">
    <property type="entry name" value="Metal-dependent hydrolases"/>
    <property type="match status" value="1"/>
</dbReference>
<comment type="caution">
    <text evidence="2">The sequence shown here is derived from an EMBL/GenBank/DDBJ whole genome shotgun (WGS) entry which is preliminary data.</text>
</comment>
<dbReference type="Gene3D" id="3.10.310.70">
    <property type="match status" value="1"/>
</dbReference>
<reference evidence="2 3" key="1">
    <citation type="submission" date="2017-03" db="EMBL/GenBank/DDBJ databases">
        <title>Draft Genome sequence of Marispirochaeta sp. strain JC444.</title>
        <authorList>
            <person name="Shivani Y."/>
            <person name="Subhash Y."/>
            <person name="Sasikala C."/>
            <person name="Ramana C."/>
        </authorList>
    </citation>
    <scope>NUCLEOTIDE SEQUENCE [LARGE SCALE GENOMIC DNA]</scope>
    <source>
        <strain evidence="2 3">JC444</strain>
    </source>
</reference>
<dbReference type="STRING" id="1963862.B4O97_00815"/>
<proteinExistence type="predicted"/>